<sequence>MTTSGTSGLLRKLEDIARASFLELFFDVVFVFALRALAQQLFNNLTWSGAFQALVLLQAIGWVWSLTARVTGALNPRRPPVQVLVLATMVGALVLSAAVPEAFGKTGLIFAVTYLAIQIGRSLFLVVLLRGQELQHVAARGAIWHAATAVPWLAGAVASGTARTALWTLAVVLIYVERRFSYPLPGLGRLAGAQLPAGGEYLADRYRALFVIGLGEVVLAIGSSLTSRGFSTEQTVAFVVAFVVTALIWRVYIFRAGEDMGPAIQASANPDRLGTLVSDAHLVMIAGLVVTSVGAQLVIDDPFGHPRAAATVTILGGTALFLAGRTLLQYLVFGSVSRSRVLGLIALACLVPPMLLLPPLVNALASATVLTGIVIADNIRVRRHPAPISPPGPHRPSKT</sequence>
<proteinExistence type="predicted"/>
<evidence type="ECO:0000313" key="2">
    <source>
        <dbReference type="EMBL" id="SCG35512.1"/>
    </source>
</evidence>
<evidence type="ECO:0000313" key="3">
    <source>
        <dbReference type="Proteomes" id="UP000198221"/>
    </source>
</evidence>
<keyword evidence="1" id="KW-0472">Membrane</keyword>
<evidence type="ECO:0000256" key="1">
    <source>
        <dbReference type="SAM" id="Phobius"/>
    </source>
</evidence>
<dbReference type="AlphaFoldDB" id="A0A1C5GP13"/>
<feature type="transmembrane region" description="Helical" evidence="1">
    <location>
        <begin position="150"/>
        <end position="176"/>
    </location>
</feature>
<accession>A0A1C5GP13</accession>
<dbReference type="PANTHER" id="PTHR36840">
    <property type="entry name" value="BLL5714 PROTEIN"/>
    <property type="match status" value="1"/>
</dbReference>
<keyword evidence="1" id="KW-1133">Transmembrane helix</keyword>
<feature type="transmembrane region" description="Helical" evidence="1">
    <location>
        <begin position="280"/>
        <end position="299"/>
    </location>
</feature>
<keyword evidence="3" id="KW-1185">Reference proteome</keyword>
<dbReference type="OrthoDB" id="3332379at2"/>
<feature type="transmembrane region" description="Helical" evidence="1">
    <location>
        <begin position="206"/>
        <end position="223"/>
    </location>
</feature>
<feature type="transmembrane region" description="Helical" evidence="1">
    <location>
        <begin position="311"/>
        <end position="332"/>
    </location>
</feature>
<feature type="transmembrane region" description="Helical" evidence="1">
    <location>
        <begin position="109"/>
        <end position="129"/>
    </location>
</feature>
<feature type="transmembrane region" description="Helical" evidence="1">
    <location>
        <begin position="21"/>
        <end position="38"/>
    </location>
</feature>
<protein>
    <submittedName>
        <fullName evidence="2">Low temperature requirement protein LtrA</fullName>
    </submittedName>
</protein>
<keyword evidence="1" id="KW-0812">Transmembrane</keyword>
<dbReference type="Proteomes" id="UP000198221">
    <property type="component" value="Chromosome I"/>
</dbReference>
<name>A0A1C5GP13_9ACTN</name>
<feature type="transmembrane region" description="Helical" evidence="1">
    <location>
        <begin position="83"/>
        <end position="103"/>
    </location>
</feature>
<feature type="transmembrane region" description="Helical" evidence="1">
    <location>
        <begin position="50"/>
        <end position="71"/>
    </location>
</feature>
<feature type="transmembrane region" description="Helical" evidence="1">
    <location>
        <begin position="344"/>
        <end position="375"/>
    </location>
</feature>
<gene>
    <name evidence="2" type="ORF">GA0070613_0184</name>
</gene>
<dbReference type="RefSeq" id="WP_089010518.1">
    <property type="nucleotide sequence ID" value="NZ_LT607754.1"/>
</dbReference>
<dbReference type="InterPro" id="IPR010640">
    <property type="entry name" value="Low_temperature_requirement_A"/>
</dbReference>
<organism evidence="2 3">
    <name type="scientific">Micromonospora inositola</name>
    <dbReference type="NCBI Taxonomy" id="47865"/>
    <lineage>
        <taxon>Bacteria</taxon>
        <taxon>Bacillati</taxon>
        <taxon>Actinomycetota</taxon>
        <taxon>Actinomycetes</taxon>
        <taxon>Micromonosporales</taxon>
        <taxon>Micromonosporaceae</taxon>
        <taxon>Micromonospora</taxon>
    </lineage>
</organism>
<dbReference type="Pfam" id="PF06772">
    <property type="entry name" value="LtrA"/>
    <property type="match status" value="1"/>
</dbReference>
<dbReference type="PANTHER" id="PTHR36840:SF1">
    <property type="entry name" value="BLL5714 PROTEIN"/>
    <property type="match status" value="1"/>
</dbReference>
<dbReference type="EMBL" id="LT607754">
    <property type="protein sequence ID" value="SCG35512.1"/>
    <property type="molecule type" value="Genomic_DNA"/>
</dbReference>
<feature type="transmembrane region" description="Helical" evidence="1">
    <location>
        <begin position="235"/>
        <end position="253"/>
    </location>
</feature>
<reference evidence="3" key="1">
    <citation type="submission" date="2016-06" db="EMBL/GenBank/DDBJ databases">
        <authorList>
            <person name="Varghese N."/>
            <person name="Submissions Spin"/>
        </authorList>
    </citation>
    <scope>NUCLEOTIDE SEQUENCE [LARGE SCALE GENOMIC DNA]</scope>
    <source>
        <strain evidence="3">DSM 43819</strain>
    </source>
</reference>